<dbReference type="OrthoDB" id="361769at2"/>
<proteinExistence type="predicted"/>
<dbReference type="SUPFAM" id="SSF52058">
    <property type="entry name" value="L domain-like"/>
    <property type="match status" value="1"/>
</dbReference>
<dbReference type="eggNOG" id="COG4886">
    <property type="taxonomic scope" value="Bacteria"/>
</dbReference>
<dbReference type="InterPro" id="IPR053139">
    <property type="entry name" value="Surface_bspA-like"/>
</dbReference>
<evidence type="ECO:0000313" key="1">
    <source>
        <dbReference type="EMBL" id="EIC01766.1"/>
    </source>
</evidence>
<keyword evidence="2" id="KW-1185">Reference proteome</keyword>
<dbReference type="PANTHER" id="PTHR45661">
    <property type="entry name" value="SURFACE ANTIGEN"/>
    <property type="match status" value="1"/>
</dbReference>
<dbReference type="AlphaFoldDB" id="H7EL41"/>
<organism evidence="1 2">
    <name type="scientific">Treponema saccharophilum DSM 2985</name>
    <dbReference type="NCBI Taxonomy" id="907348"/>
    <lineage>
        <taxon>Bacteria</taxon>
        <taxon>Pseudomonadati</taxon>
        <taxon>Spirochaetota</taxon>
        <taxon>Spirochaetia</taxon>
        <taxon>Spirochaetales</taxon>
        <taxon>Treponemataceae</taxon>
        <taxon>Treponema</taxon>
    </lineage>
</organism>
<dbReference type="InterPro" id="IPR026906">
    <property type="entry name" value="LRR_5"/>
</dbReference>
<reference evidence="1 2" key="1">
    <citation type="submission" date="2011-09" db="EMBL/GenBank/DDBJ databases">
        <title>The draft genome of Treponema saccharophilum DSM 2985.</title>
        <authorList>
            <consortium name="US DOE Joint Genome Institute (JGI-PGF)"/>
            <person name="Lucas S."/>
            <person name="Copeland A."/>
            <person name="Lapidus A."/>
            <person name="Glavina del Rio T."/>
            <person name="Dalin E."/>
            <person name="Tice H."/>
            <person name="Bruce D."/>
            <person name="Goodwin L."/>
            <person name="Pitluck S."/>
            <person name="Peters L."/>
            <person name="Kyrpides N."/>
            <person name="Mavromatis K."/>
            <person name="Ivanova N."/>
            <person name="Markowitz V."/>
            <person name="Cheng J.-F."/>
            <person name="Hugenholtz P."/>
            <person name="Woyke T."/>
            <person name="Wu D."/>
            <person name="Gronow S."/>
            <person name="Wellnitz S."/>
            <person name="Brambilla E."/>
            <person name="Klenk H.-P."/>
            <person name="Eisen J.A."/>
        </authorList>
    </citation>
    <scope>NUCLEOTIDE SEQUENCE [LARGE SCALE GENOMIC DNA]</scope>
    <source>
        <strain evidence="1 2">DSM 2985</strain>
    </source>
</reference>
<dbReference type="PANTHER" id="PTHR45661:SF3">
    <property type="entry name" value="IG-LIKE DOMAIN-CONTAINING PROTEIN"/>
    <property type="match status" value="1"/>
</dbReference>
<sequence length="491" mass="54449">MGKTVDGIIYSDDMETVEGVSDKGIKSALIPEGVKYVVMQAFKDCSALEEVSIPDSMLDIKKSAFKNCTSLMTVSLGDNVECLDSSWFFALKTQYEIKCRSESLTYKLIKRSSILKAHVKELSHDDAKSKKIKQVQGASIDAVLSSLLSEAAGEKYQILTNRKTGLSVFFQIGKNAGSFRFSQNSAKWIEKIRKIIEILSDQEKDGAEIYAELKANKISLADMSTSESYERATINAGADGNANLFSSGRYKGCSTNVKNTFSVYGINTVGSCSFAIGRSKEFKNLILTDGLKKIEDNAFWHSRHIKSITFPETLEVIERDAFRMCNGLTSVRLPESLLELGRGAFLDCENLSEIYIPKSIKKIGALAFSGTNIENLGYSISLDVEFTIKDGFALGNDELLYETVHKENLKIPDDVRKIGKKAFFYSEKLQSVFIPESVKEIDEEAFIWAKSLTQITFGGTVSEWKTVKKGNAWNLSVPAKVVHCADGDFEL</sequence>
<dbReference type="RefSeq" id="WP_002704530.1">
    <property type="nucleotide sequence ID" value="NZ_AGRW01000047.1"/>
</dbReference>
<dbReference type="EMBL" id="AGRW01000047">
    <property type="protein sequence ID" value="EIC01766.1"/>
    <property type="molecule type" value="Genomic_DNA"/>
</dbReference>
<accession>H7EL41</accession>
<dbReference type="Pfam" id="PF13306">
    <property type="entry name" value="LRR_5"/>
    <property type="match status" value="3"/>
</dbReference>
<dbReference type="Gene3D" id="3.80.10.10">
    <property type="entry name" value="Ribonuclease Inhibitor"/>
    <property type="match status" value="2"/>
</dbReference>
<dbReference type="PATRIC" id="fig|907348.3.peg.1623"/>
<evidence type="ECO:0008006" key="3">
    <source>
        <dbReference type="Google" id="ProtNLM"/>
    </source>
</evidence>
<evidence type="ECO:0000313" key="2">
    <source>
        <dbReference type="Proteomes" id="UP000003571"/>
    </source>
</evidence>
<dbReference type="Proteomes" id="UP000003571">
    <property type="component" value="Unassembled WGS sequence"/>
</dbReference>
<dbReference type="STRING" id="907348.TresaDRAFT_1055"/>
<name>H7EL41_9SPIR</name>
<protein>
    <recommendedName>
        <fullName evidence="3">Leucine-rich repeat domain-containing protein</fullName>
    </recommendedName>
</protein>
<gene>
    <name evidence="1" type="ORF">TresaDRAFT_1055</name>
</gene>
<dbReference type="InterPro" id="IPR032675">
    <property type="entry name" value="LRR_dom_sf"/>
</dbReference>
<comment type="caution">
    <text evidence="1">The sequence shown here is derived from an EMBL/GenBank/DDBJ whole genome shotgun (WGS) entry which is preliminary data.</text>
</comment>